<comment type="caution">
    <text evidence="2">The sequence shown here is derived from an EMBL/GenBank/DDBJ whole genome shotgun (WGS) entry which is preliminary data.</text>
</comment>
<dbReference type="EMBL" id="JBHSFV010000021">
    <property type="protein sequence ID" value="MFC4636501.1"/>
    <property type="molecule type" value="Genomic_DNA"/>
</dbReference>
<feature type="domain" description="Phage tail collar" evidence="1">
    <location>
        <begin position="6"/>
        <end position="61"/>
    </location>
</feature>
<dbReference type="InterPro" id="IPR011083">
    <property type="entry name" value="Phage_tail_collar_dom"/>
</dbReference>
<evidence type="ECO:0000313" key="3">
    <source>
        <dbReference type="Proteomes" id="UP001596043"/>
    </source>
</evidence>
<dbReference type="Pfam" id="PF07484">
    <property type="entry name" value="Collar"/>
    <property type="match status" value="1"/>
</dbReference>
<dbReference type="InterPro" id="IPR037053">
    <property type="entry name" value="Phage_tail_collar_dom_sf"/>
</dbReference>
<dbReference type="SUPFAM" id="SSF88874">
    <property type="entry name" value="Receptor-binding domain of short tail fibre protein gp12"/>
    <property type="match status" value="1"/>
</dbReference>
<reference evidence="3" key="1">
    <citation type="journal article" date="2019" name="Int. J. Syst. Evol. Microbiol.">
        <title>The Global Catalogue of Microorganisms (GCM) 10K type strain sequencing project: providing services to taxonomists for standard genome sequencing and annotation.</title>
        <authorList>
            <consortium name="The Broad Institute Genomics Platform"/>
            <consortium name="The Broad Institute Genome Sequencing Center for Infectious Disease"/>
            <person name="Wu L."/>
            <person name="Ma J."/>
        </authorList>
    </citation>
    <scope>NUCLEOTIDE SEQUENCE [LARGE SCALE GENOMIC DNA]</scope>
    <source>
        <strain evidence="3">YJ-61-S</strain>
    </source>
</reference>
<evidence type="ECO:0000313" key="2">
    <source>
        <dbReference type="EMBL" id="MFC4636501.1"/>
    </source>
</evidence>
<accession>A0ABV9I444</accession>
<organism evidence="2 3">
    <name type="scientific">Dokdonia ponticola</name>
    <dbReference type="NCBI Taxonomy" id="2041041"/>
    <lineage>
        <taxon>Bacteria</taxon>
        <taxon>Pseudomonadati</taxon>
        <taxon>Bacteroidota</taxon>
        <taxon>Flavobacteriia</taxon>
        <taxon>Flavobacteriales</taxon>
        <taxon>Flavobacteriaceae</taxon>
        <taxon>Dokdonia</taxon>
    </lineage>
</organism>
<keyword evidence="3" id="KW-1185">Reference proteome</keyword>
<gene>
    <name evidence="2" type="ORF">ACFO3O_21525</name>
</gene>
<name>A0ABV9I444_9FLAO</name>
<dbReference type="Proteomes" id="UP001596043">
    <property type="component" value="Unassembled WGS sequence"/>
</dbReference>
<dbReference type="RefSeq" id="WP_379982750.1">
    <property type="nucleotide sequence ID" value="NZ_JBHSFV010000021.1"/>
</dbReference>
<proteinExistence type="predicted"/>
<protein>
    <submittedName>
        <fullName evidence="2">Phage tail protein</fullName>
    </submittedName>
</protein>
<sequence length="180" mass="18976">MDPFLGEIKLFAGNFAPRAWAYCDGQLLPISQYSALFSILGTTYGGDGRTTFALPDLRGRVAVHPGTGPGLSTYRLGQRGGREDITLTINELPNHTHSATATTDIHVSDSAGEDDPDGNFIGGGLDIFSSTSGGNKLNDAAATTVTTVANTGGQRPYNNLQPFLAVNYIIALQGVFPSRN</sequence>
<dbReference type="Gene3D" id="3.90.1340.10">
    <property type="entry name" value="Phage tail collar domain"/>
    <property type="match status" value="1"/>
</dbReference>
<evidence type="ECO:0000259" key="1">
    <source>
        <dbReference type="Pfam" id="PF07484"/>
    </source>
</evidence>